<accession>A0A3P6DYG9</accession>
<dbReference type="InterPro" id="IPR026960">
    <property type="entry name" value="RVT-Znf"/>
</dbReference>
<feature type="domain" description="Reverse transcriptase zinc-binding" evidence="1">
    <location>
        <begin position="17"/>
        <end position="85"/>
    </location>
</feature>
<sequence>MRHSKLSQSQVVRWDNFSALQTWEQIRSKKCEVVWSRSVWFAQGIPRCAFIVWLAVQNRLSTGDRMRTWGFQQACVLCGEREMRHAITCSLRVLTHILSGIV</sequence>
<evidence type="ECO:0000259" key="1">
    <source>
        <dbReference type="Pfam" id="PF13966"/>
    </source>
</evidence>
<name>A0A3P6DYG9_BRAOL</name>
<protein>
    <recommendedName>
        <fullName evidence="1">Reverse transcriptase zinc-binding domain-containing protein</fullName>
    </recommendedName>
</protein>
<dbReference type="EMBL" id="LR031875">
    <property type="protein sequence ID" value="VDD32038.1"/>
    <property type="molecule type" value="Genomic_DNA"/>
</dbReference>
<reference evidence="2" key="1">
    <citation type="submission" date="2018-11" db="EMBL/GenBank/DDBJ databases">
        <authorList>
            <consortium name="Genoscope - CEA"/>
            <person name="William W."/>
        </authorList>
    </citation>
    <scope>NUCLEOTIDE SEQUENCE</scope>
</reference>
<gene>
    <name evidence="2" type="ORF">BOLC9T57361H</name>
</gene>
<organism evidence="2">
    <name type="scientific">Brassica oleracea</name>
    <name type="common">Wild cabbage</name>
    <dbReference type="NCBI Taxonomy" id="3712"/>
    <lineage>
        <taxon>Eukaryota</taxon>
        <taxon>Viridiplantae</taxon>
        <taxon>Streptophyta</taxon>
        <taxon>Embryophyta</taxon>
        <taxon>Tracheophyta</taxon>
        <taxon>Spermatophyta</taxon>
        <taxon>Magnoliopsida</taxon>
        <taxon>eudicotyledons</taxon>
        <taxon>Gunneridae</taxon>
        <taxon>Pentapetalae</taxon>
        <taxon>rosids</taxon>
        <taxon>malvids</taxon>
        <taxon>Brassicales</taxon>
        <taxon>Brassicaceae</taxon>
        <taxon>Brassiceae</taxon>
        <taxon>Brassica</taxon>
    </lineage>
</organism>
<proteinExistence type="predicted"/>
<dbReference type="Pfam" id="PF13966">
    <property type="entry name" value="zf-RVT"/>
    <property type="match status" value="1"/>
</dbReference>
<evidence type="ECO:0000313" key="2">
    <source>
        <dbReference type="EMBL" id="VDD32038.1"/>
    </source>
</evidence>
<dbReference type="AlphaFoldDB" id="A0A3P6DYG9"/>